<reference evidence="2" key="2">
    <citation type="submission" date="2017-02" db="EMBL/GenBank/DDBJ databases">
        <title>Sunflower complete genome.</title>
        <authorList>
            <person name="Langlade N."/>
            <person name="Munos S."/>
        </authorList>
    </citation>
    <scope>NUCLEOTIDE SEQUENCE [LARGE SCALE GENOMIC DNA]</scope>
    <source>
        <tissue evidence="2">Leaves</tissue>
    </source>
</reference>
<dbReference type="OMA" id="FVANCGR"/>
<dbReference type="PANTHER" id="PTHR38926:SF81">
    <property type="entry name" value="F-BOX DOMAIN-CONTAINING PROTEIN"/>
    <property type="match status" value="1"/>
</dbReference>
<organism evidence="2 3">
    <name type="scientific">Helianthus annuus</name>
    <name type="common">Common sunflower</name>
    <dbReference type="NCBI Taxonomy" id="4232"/>
    <lineage>
        <taxon>Eukaryota</taxon>
        <taxon>Viridiplantae</taxon>
        <taxon>Streptophyta</taxon>
        <taxon>Embryophyta</taxon>
        <taxon>Tracheophyta</taxon>
        <taxon>Spermatophyta</taxon>
        <taxon>Magnoliopsida</taxon>
        <taxon>eudicotyledons</taxon>
        <taxon>Gunneridae</taxon>
        <taxon>Pentapetalae</taxon>
        <taxon>asterids</taxon>
        <taxon>campanulids</taxon>
        <taxon>Asterales</taxon>
        <taxon>Asteraceae</taxon>
        <taxon>Asteroideae</taxon>
        <taxon>Heliantheae alliance</taxon>
        <taxon>Heliantheae</taxon>
        <taxon>Helianthus</taxon>
    </lineage>
</organism>
<dbReference type="Pfam" id="PF13516">
    <property type="entry name" value="LRR_6"/>
    <property type="match status" value="1"/>
</dbReference>
<evidence type="ECO:0000313" key="3">
    <source>
        <dbReference type="Proteomes" id="UP000215914"/>
    </source>
</evidence>
<dbReference type="EMBL" id="MNCJ02000326">
    <property type="protein sequence ID" value="KAF5782888.1"/>
    <property type="molecule type" value="Genomic_DNA"/>
</dbReference>
<dbReference type="FunFam" id="1.20.1280.50:FF:000022">
    <property type="entry name" value="F-box protein FBW2"/>
    <property type="match status" value="1"/>
</dbReference>
<sequence length="380" mass="43124">MAIKLKPQGPRCKKFEFWTKVSKLTKPQGPKWEVTLSFFTKEDKISHSQSSDQNANATCQKPITLSLCLSVIKKTDETKRSGFVTFLGFAYAKIQQKMSKKTVVAPADEDPVAVVAEEWRNWDGLNPEILGLIFVRIPVEEMVSIVPLVCKGWMEVVYGPYCWSEVDLEAWCRRRNDGHAVDMVVKKVVRRSKFRVQRLCVYGMGEKGWFHVAYCGNFLKVLQMPMTDITDKLVSKHIKPLPNLTVLDVSHCVNITSEGLKTFGHQCKSLLHLKRNMPAFEDQLPDDSEAKAIAETMPHLQHIELCFGRFGDSGVSEILAKCKALTHLVIQGSWNVELNGDLAEICERLQHFHSPWVDDDHRFSDMSECSDANFTDSDSD</sequence>
<evidence type="ECO:0000313" key="1">
    <source>
        <dbReference type="EMBL" id="KAF5782888.1"/>
    </source>
</evidence>
<dbReference type="PANTHER" id="PTHR38926">
    <property type="entry name" value="F-BOX DOMAIN CONTAINING PROTEIN, EXPRESSED"/>
    <property type="match status" value="1"/>
</dbReference>
<dbReference type="InterPro" id="IPR001611">
    <property type="entry name" value="Leu-rich_rpt"/>
</dbReference>
<proteinExistence type="predicted"/>
<reference evidence="1" key="3">
    <citation type="submission" date="2020-06" db="EMBL/GenBank/DDBJ databases">
        <title>Helianthus annuus Genome sequencing and assembly Release 2.</title>
        <authorList>
            <person name="Gouzy J."/>
            <person name="Langlade N."/>
            <person name="Munos S."/>
        </authorList>
    </citation>
    <scope>NUCLEOTIDE SEQUENCE</scope>
    <source>
        <tissue evidence="1">Leaves</tissue>
    </source>
</reference>
<dbReference type="InParanoid" id="A0A251TCJ5"/>
<dbReference type="EMBL" id="CM007900">
    <property type="protein sequence ID" value="OTG08382.1"/>
    <property type="molecule type" value="Genomic_DNA"/>
</dbReference>
<dbReference type="Proteomes" id="UP000215914">
    <property type="component" value="Chromosome 11"/>
</dbReference>
<dbReference type="AlphaFoldDB" id="A0A251TCJ5"/>
<gene>
    <name evidence="2" type="ORF">HannXRQ_Chr11g0341141</name>
    <name evidence="1" type="ORF">HanXRQr2_Chr11g0501561</name>
</gene>
<dbReference type="Gramene" id="mRNA:HanXRQr2_Chr11g0501561">
    <property type="protein sequence ID" value="mRNA:HanXRQr2_Chr11g0501561"/>
    <property type="gene ID" value="HanXRQr2_Chr11g0501561"/>
</dbReference>
<dbReference type="Gene3D" id="3.80.10.10">
    <property type="entry name" value="Ribonuclease Inhibitor"/>
    <property type="match status" value="2"/>
</dbReference>
<dbReference type="SUPFAM" id="SSF52047">
    <property type="entry name" value="RNI-like"/>
    <property type="match status" value="1"/>
</dbReference>
<protein>
    <submittedName>
        <fullName evidence="1">Leucine-rich repeat domain superfamily, F-box-like domain superfamily</fullName>
    </submittedName>
    <submittedName>
        <fullName evidence="2">Putative F-box domain, Leucine-rich repeat domain, L domain-like protein</fullName>
    </submittedName>
</protein>
<dbReference type="InterPro" id="IPR032675">
    <property type="entry name" value="LRR_dom_sf"/>
</dbReference>
<dbReference type="SUPFAM" id="SSF81383">
    <property type="entry name" value="F-box domain"/>
    <property type="match status" value="1"/>
</dbReference>
<evidence type="ECO:0000313" key="2">
    <source>
        <dbReference type="EMBL" id="OTG08382.1"/>
    </source>
</evidence>
<dbReference type="InterPro" id="IPR036047">
    <property type="entry name" value="F-box-like_dom_sf"/>
</dbReference>
<dbReference type="Gene3D" id="1.20.1280.50">
    <property type="match status" value="1"/>
</dbReference>
<keyword evidence="3" id="KW-1185">Reference proteome</keyword>
<accession>A0A251TCJ5</accession>
<name>A0A251TCJ5_HELAN</name>
<reference evidence="1 3" key="1">
    <citation type="journal article" date="2017" name="Nature">
        <title>The sunflower genome provides insights into oil metabolism, flowering and Asterid evolution.</title>
        <authorList>
            <person name="Badouin H."/>
            <person name="Gouzy J."/>
            <person name="Grassa C.J."/>
            <person name="Murat F."/>
            <person name="Staton S.E."/>
            <person name="Cottret L."/>
            <person name="Lelandais-Briere C."/>
            <person name="Owens G.L."/>
            <person name="Carrere S."/>
            <person name="Mayjonade B."/>
            <person name="Legrand L."/>
            <person name="Gill N."/>
            <person name="Kane N.C."/>
            <person name="Bowers J.E."/>
            <person name="Hubner S."/>
            <person name="Bellec A."/>
            <person name="Berard A."/>
            <person name="Berges H."/>
            <person name="Blanchet N."/>
            <person name="Boniface M.C."/>
            <person name="Brunel D."/>
            <person name="Catrice O."/>
            <person name="Chaidir N."/>
            <person name="Claudel C."/>
            <person name="Donnadieu C."/>
            <person name="Faraut T."/>
            <person name="Fievet G."/>
            <person name="Helmstetter N."/>
            <person name="King M."/>
            <person name="Knapp S.J."/>
            <person name="Lai Z."/>
            <person name="Le Paslier M.C."/>
            <person name="Lippi Y."/>
            <person name="Lorenzon L."/>
            <person name="Mandel J.R."/>
            <person name="Marage G."/>
            <person name="Marchand G."/>
            <person name="Marquand E."/>
            <person name="Bret-Mestries E."/>
            <person name="Morien E."/>
            <person name="Nambeesan S."/>
            <person name="Nguyen T."/>
            <person name="Pegot-Espagnet P."/>
            <person name="Pouilly N."/>
            <person name="Raftis F."/>
            <person name="Sallet E."/>
            <person name="Schiex T."/>
            <person name="Thomas J."/>
            <person name="Vandecasteele C."/>
            <person name="Vares D."/>
            <person name="Vear F."/>
            <person name="Vautrin S."/>
            <person name="Crespi M."/>
            <person name="Mangin B."/>
            <person name="Burke J.M."/>
            <person name="Salse J."/>
            <person name="Munos S."/>
            <person name="Vincourt P."/>
            <person name="Rieseberg L.H."/>
            <person name="Langlade N.B."/>
        </authorList>
    </citation>
    <scope>NUCLEOTIDE SEQUENCE [LARGE SCALE GENOMIC DNA]</scope>
    <source>
        <strain evidence="3">cv. SF193</strain>
        <tissue evidence="1">Leaves</tissue>
    </source>
</reference>